<dbReference type="Pfam" id="PF00226">
    <property type="entry name" value="DnaJ"/>
    <property type="match status" value="1"/>
</dbReference>
<sequence length="506" mass="55730">MLFMSYGVKVNMAAVRGTRFVLQCKVVCKNSSTHCDTGKVYHRLLHISRKTSLQSICKNRLSKELLQPWSCDYLCAPCSVFNFHTSSNAKKRDYYEVLGVPKNADAATIKKAYYKLAKQYHPDTNNKDPDGAKKFQEVSEAYEVLSDESKRRDYDTFGMGGSQRTAGFKGQQQGFSGFENFQSQMDPEELFRKIFGNAGFGGFGFSNQDFEESMSGFAPATEIMMDLTFQEAARGVNKEISLNIKDTCPKCGGSGSERGSSPTKCPQCNGTGMETISTGPFIMRSTCRGCQGKRVVNKYPCTECNGKGKVIARKRVIVPVPAGVEDGQTVRMPVNGQEVYITFKVQKSRIFRREGADVHSDVTISLSQAILGGTIRIPGIYDDILLSIPAGTSSHHRLRLAGKGISRVNSYGHGDHYVHIKIKVPVNLTEEQRLLIQAFASTEKDVEGTVDGMAQTKKGLQIIDDPEGKIAQILELLKKSAIKNKSVESAGSEESETKSQAMSKNT</sequence>
<protein>
    <submittedName>
        <fullName evidence="10">Protein tumorous imaginal discs mitochondrial-like isoform X1</fullName>
    </submittedName>
</protein>
<dbReference type="InterPro" id="IPR008971">
    <property type="entry name" value="HSP40/DnaJ_pept-bd"/>
</dbReference>
<dbReference type="PROSITE" id="PS00636">
    <property type="entry name" value="DNAJ_1"/>
    <property type="match status" value="1"/>
</dbReference>
<dbReference type="PANTHER" id="PTHR44145">
    <property type="entry name" value="DNAJ HOMOLOG SUBFAMILY A MEMBER 3, MITOCHONDRIAL"/>
    <property type="match status" value="1"/>
</dbReference>
<evidence type="ECO:0000256" key="2">
    <source>
        <dbReference type="ARBA" id="ARBA00022737"/>
    </source>
</evidence>
<dbReference type="InterPro" id="IPR001305">
    <property type="entry name" value="HSP_DnaJ_Cys-rich_dom"/>
</dbReference>
<dbReference type="CDD" id="cd10719">
    <property type="entry name" value="DnaJ_zf"/>
    <property type="match status" value="1"/>
</dbReference>
<dbReference type="InterPro" id="IPR036410">
    <property type="entry name" value="HSP_DnaJ_Cys-rich_dom_sf"/>
</dbReference>
<dbReference type="GO" id="GO:0051082">
    <property type="term" value="F:unfolded protein binding"/>
    <property type="evidence" value="ECO:0007669"/>
    <property type="project" value="InterPro"/>
</dbReference>
<dbReference type="InterPro" id="IPR051938">
    <property type="entry name" value="Apopto_cytoskel_mod"/>
</dbReference>
<proteinExistence type="inferred from homology"/>
<dbReference type="AlphaFoldDB" id="A0AAD8BFF5"/>
<evidence type="ECO:0000256" key="6">
    <source>
        <dbReference type="PROSITE-ProRule" id="PRU00546"/>
    </source>
</evidence>
<evidence type="ECO:0000256" key="5">
    <source>
        <dbReference type="ARBA" id="ARBA00023186"/>
    </source>
</evidence>
<keyword evidence="2" id="KW-0677">Repeat</keyword>
<accession>A0AAD8BFF5</accession>
<gene>
    <name evidence="10" type="ORF">Bpfe_017620</name>
</gene>
<dbReference type="InterPro" id="IPR002939">
    <property type="entry name" value="DnaJ_C"/>
</dbReference>
<comment type="caution">
    <text evidence="10">The sequence shown here is derived from an EMBL/GenBank/DDBJ whole genome shotgun (WGS) entry which is preliminary data.</text>
</comment>
<reference evidence="10" key="1">
    <citation type="journal article" date="2023" name="PLoS Negl. Trop. Dis.">
        <title>A genome sequence for Biomphalaria pfeifferi, the major vector snail for the human-infecting parasite Schistosoma mansoni.</title>
        <authorList>
            <person name="Bu L."/>
            <person name="Lu L."/>
            <person name="Laidemitt M.R."/>
            <person name="Zhang S.M."/>
            <person name="Mutuku M."/>
            <person name="Mkoji G."/>
            <person name="Steinauer M."/>
            <person name="Loker E.S."/>
        </authorList>
    </citation>
    <scope>NUCLEOTIDE SEQUENCE</scope>
    <source>
        <strain evidence="10">KasaAsao</strain>
    </source>
</reference>
<dbReference type="EMBL" id="JASAOG010000090">
    <property type="protein sequence ID" value="KAK0053003.1"/>
    <property type="molecule type" value="Genomic_DNA"/>
</dbReference>
<dbReference type="GO" id="GO:0006457">
    <property type="term" value="P:protein folding"/>
    <property type="evidence" value="ECO:0007669"/>
    <property type="project" value="InterPro"/>
</dbReference>
<name>A0AAD8BFF5_BIOPF</name>
<dbReference type="InterPro" id="IPR018253">
    <property type="entry name" value="DnaJ_domain_CS"/>
</dbReference>
<dbReference type="CDD" id="cd06257">
    <property type="entry name" value="DnaJ"/>
    <property type="match status" value="1"/>
</dbReference>
<dbReference type="PRINTS" id="PR00625">
    <property type="entry name" value="JDOMAIN"/>
</dbReference>
<keyword evidence="1 6" id="KW-0479">Metal-binding</keyword>
<evidence type="ECO:0000313" key="10">
    <source>
        <dbReference type="EMBL" id="KAK0053003.1"/>
    </source>
</evidence>
<dbReference type="PROSITE" id="PS50076">
    <property type="entry name" value="DNAJ_2"/>
    <property type="match status" value="1"/>
</dbReference>
<keyword evidence="5" id="KW-0143">Chaperone</keyword>
<evidence type="ECO:0000313" key="11">
    <source>
        <dbReference type="Proteomes" id="UP001233172"/>
    </source>
</evidence>
<keyword evidence="3 6" id="KW-0863">Zinc-finger</keyword>
<dbReference type="InterPro" id="IPR001623">
    <property type="entry name" value="DnaJ_domain"/>
</dbReference>
<dbReference type="SUPFAM" id="SSF46565">
    <property type="entry name" value="Chaperone J-domain"/>
    <property type="match status" value="1"/>
</dbReference>
<dbReference type="GO" id="GO:0031072">
    <property type="term" value="F:heat shock protein binding"/>
    <property type="evidence" value="ECO:0007669"/>
    <property type="project" value="InterPro"/>
</dbReference>
<dbReference type="Gene3D" id="2.10.230.10">
    <property type="entry name" value="Heat shock protein DnaJ, cysteine-rich domain"/>
    <property type="match status" value="1"/>
</dbReference>
<dbReference type="GO" id="GO:0009408">
    <property type="term" value="P:response to heat"/>
    <property type="evidence" value="ECO:0007669"/>
    <property type="project" value="InterPro"/>
</dbReference>
<organism evidence="10 11">
    <name type="scientific">Biomphalaria pfeifferi</name>
    <name type="common">Bloodfluke planorb</name>
    <name type="synonym">Freshwater snail</name>
    <dbReference type="NCBI Taxonomy" id="112525"/>
    <lineage>
        <taxon>Eukaryota</taxon>
        <taxon>Metazoa</taxon>
        <taxon>Spiralia</taxon>
        <taxon>Lophotrochozoa</taxon>
        <taxon>Mollusca</taxon>
        <taxon>Gastropoda</taxon>
        <taxon>Heterobranchia</taxon>
        <taxon>Euthyneura</taxon>
        <taxon>Panpulmonata</taxon>
        <taxon>Hygrophila</taxon>
        <taxon>Lymnaeoidea</taxon>
        <taxon>Planorbidae</taxon>
        <taxon>Biomphalaria</taxon>
    </lineage>
</organism>
<dbReference type="PANTHER" id="PTHR44145:SF3">
    <property type="entry name" value="DNAJ HOMOLOG SUBFAMILY A MEMBER 3, MITOCHONDRIAL"/>
    <property type="match status" value="1"/>
</dbReference>
<feature type="domain" description="J" evidence="8">
    <location>
        <begin position="93"/>
        <end position="158"/>
    </location>
</feature>
<dbReference type="SUPFAM" id="SSF49493">
    <property type="entry name" value="HSP40/DnaJ peptide-binding domain"/>
    <property type="match status" value="2"/>
</dbReference>
<dbReference type="Proteomes" id="UP001233172">
    <property type="component" value="Unassembled WGS sequence"/>
</dbReference>
<keyword evidence="4 6" id="KW-0862">Zinc</keyword>
<dbReference type="SMART" id="SM00271">
    <property type="entry name" value="DnaJ"/>
    <property type="match status" value="1"/>
</dbReference>
<feature type="zinc finger region" description="CR-type" evidence="6">
    <location>
        <begin position="235"/>
        <end position="313"/>
    </location>
</feature>
<evidence type="ECO:0000256" key="4">
    <source>
        <dbReference type="ARBA" id="ARBA00022833"/>
    </source>
</evidence>
<keyword evidence="11" id="KW-1185">Reference proteome</keyword>
<evidence type="ECO:0000259" key="8">
    <source>
        <dbReference type="PROSITE" id="PS50076"/>
    </source>
</evidence>
<dbReference type="PROSITE" id="PS51188">
    <property type="entry name" value="ZF_CR"/>
    <property type="match status" value="1"/>
</dbReference>
<reference evidence="10" key="2">
    <citation type="submission" date="2023-04" db="EMBL/GenBank/DDBJ databases">
        <authorList>
            <person name="Bu L."/>
            <person name="Lu L."/>
            <person name="Laidemitt M.R."/>
            <person name="Zhang S.M."/>
            <person name="Mutuku M."/>
            <person name="Mkoji G."/>
            <person name="Steinauer M."/>
            <person name="Loker E.S."/>
        </authorList>
    </citation>
    <scope>NUCLEOTIDE SEQUENCE</scope>
    <source>
        <strain evidence="10">KasaAsao</strain>
        <tissue evidence="10">Whole Snail</tissue>
    </source>
</reference>
<dbReference type="HAMAP" id="MF_01152">
    <property type="entry name" value="DnaJ"/>
    <property type="match status" value="1"/>
</dbReference>
<dbReference type="Gene3D" id="1.10.287.110">
    <property type="entry name" value="DnaJ domain"/>
    <property type="match status" value="1"/>
</dbReference>
<dbReference type="GO" id="GO:0008270">
    <property type="term" value="F:zinc ion binding"/>
    <property type="evidence" value="ECO:0007669"/>
    <property type="project" value="UniProtKB-KW"/>
</dbReference>
<feature type="region of interest" description="Disordered" evidence="7">
    <location>
        <begin position="485"/>
        <end position="506"/>
    </location>
</feature>
<dbReference type="GO" id="GO:0005524">
    <property type="term" value="F:ATP binding"/>
    <property type="evidence" value="ECO:0007669"/>
    <property type="project" value="InterPro"/>
</dbReference>
<evidence type="ECO:0000259" key="9">
    <source>
        <dbReference type="PROSITE" id="PS51188"/>
    </source>
</evidence>
<evidence type="ECO:0000256" key="3">
    <source>
        <dbReference type="ARBA" id="ARBA00022771"/>
    </source>
</evidence>
<dbReference type="InterPro" id="IPR036869">
    <property type="entry name" value="J_dom_sf"/>
</dbReference>
<dbReference type="Pfam" id="PF00684">
    <property type="entry name" value="DnaJ_CXXCXGXG"/>
    <property type="match status" value="1"/>
</dbReference>
<dbReference type="CDD" id="cd10747">
    <property type="entry name" value="DnaJ_C"/>
    <property type="match status" value="1"/>
</dbReference>
<feature type="domain" description="CR-type" evidence="9">
    <location>
        <begin position="235"/>
        <end position="313"/>
    </location>
</feature>
<dbReference type="GO" id="GO:0043066">
    <property type="term" value="P:negative regulation of apoptotic process"/>
    <property type="evidence" value="ECO:0007669"/>
    <property type="project" value="TreeGrafter"/>
</dbReference>
<dbReference type="FunFam" id="2.60.260.20:FF:000005">
    <property type="entry name" value="Chaperone protein dnaJ 1, mitochondrial"/>
    <property type="match status" value="1"/>
</dbReference>
<dbReference type="SUPFAM" id="SSF57938">
    <property type="entry name" value="DnaJ/Hsp40 cysteine-rich domain"/>
    <property type="match status" value="1"/>
</dbReference>
<dbReference type="Pfam" id="PF01556">
    <property type="entry name" value="DnaJ_C"/>
    <property type="match status" value="1"/>
</dbReference>
<evidence type="ECO:0000256" key="1">
    <source>
        <dbReference type="ARBA" id="ARBA00022723"/>
    </source>
</evidence>
<dbReference type="InterPro" id="IPR012724">
    <property type="entry name" value="DnaJ"/>
</dbReference>
<dbReference type="Gene3D" id="2.60.260.20">
    <property type="entry name" value="Urease metallochaperone UreE, N-terminal domain"/>
    <property type="match status" value="2"/>
</dbReference>
<dbReference type="GO" id="GO:0005739">
    <property type="term" value="C:mitochondrion"/>
    <property type="evidence" value="ECO:0007669"/>
    <property type="project" value="TreeGrafter"/>
</dbReference>
<dbReference type="GO" id="GO:0007005">
    <property type="term" value="P:mitochondrion organization"/>
    <property type="evidence" value="ECO:0007669"/>
    <property type="project" value="TreeGrafter"/>
</dbReference>
<evidence type="ECO:0000256" key="7">
    <source>
        <dbReference type="SAM" id="MobiDB-lite"/>
    </source>
</evidence>